<keyword evidence="1" id="KW-0456">Lyase</keyword>
<feature type="domain" description="Amidohydrolase-related" evidence="3">
    <location>
        <begin position="30"/>
        <end position="377"/>
    </location>
</feature>
<dbReference type="Pfam" id="PF04909">
    <property type="entry name" value="Amidohydro_2"/>
    <property type="match status" value="1"/>
</dbReference>
<evidence type="ECO:0000256" key="1">
    <source>
        <dbReference type="ARBA" id="ARBA00023239"/>
    </source>
</evidence>
<dbReference type="GO" id="GO:0019748">
    <property type="term" value="P:secondary metabolic process"/>
    <property type="evidence" value="ECO:0007669"/>
    <property type="project" value="TreeGrafter"/>
</dbReference>
<accession>A0A839UL63</accession>
<reference evidence="4 5" key="1">
    <citation type="submission" date="2020-08" db="EMBL/GenBank/DDBJ databases">
        <title>Genomic Encyclopedia of Type Strains, Phase III (KMG-III): the genomes of soil and plant-associated and newly described type strains.</title>
        <authorList>
            <person name="Whitman W."/>
        </authorList>
    </citation>
    <scope>NUCLEOTIDE SEQUENCE [LARGE SCALE GENOMIC DNA]</scope>
    <source>
        <strain evidence="4 5">CECT 7015</strain>
    </source>
</reference>
<proteinExistence type="predicted"/>
<dbReference type="SUPFAM" id="SSF51556">
    <property type="entry name" value="Metallo-dependent hydrolases"/>
    <property type="match status" value="1"/>
</dbReference>
<dbReference type="GO" id="GO:0016787">
    <property type="term" value="F:hydrolase activity"/>
    <property type="evidence" value="ECO:0007669"/>
    <property type="project" value="InterPro"/>
</dbReference>
<feature type="compositionally biased region" description="Polar residues" evidence="2">
    <location>
        <begin position="1"/>
        <end position="19"/>
    </location>
</feature>
<dbReference type="RefSeq" id="WP_183665487.1">
    <property type="nucleotide sequence ID" value="NZ_JACHXN010000036.1"/>
</dbReference>
<comment type="caution">
    <text evidence="4">The sequence shown here is derived from an EMBL/GenBank/DDBJ whole genome shotgun (WGS) entry which is preliminary data.</text>
</comment>
<dbReference type="InterPro" id="IPR032466">
    <property type="entry name" value="Metal_Hydrolase"/>
</dbReference>
<dbReference type="EMBL" id="JACHXN010000036">
    <property type="protein sequence ID" value="MBB3149610.1"/>
    <property type="molecule type" value="Genomic_DNA"/>
</dbReference>
<dbReference type="PANTHER" id="PTHR21240:SF28">
    <property type="entry name" value="ISO-OROTATE DECARBOXYLASE (EUROFUNG)"/>
    <property type="match status" value="1"/>
</dbReference>
<keyword evidence="5" id="KW-1185">Reference proteome</keyword>
<feature type="region of interest" description="Disordered" evidence="2">
    <location>
        <begin position="1"/>
        <end position="20"/>
    </location>
</feature>
<protein>
    <recommendedName>
        <fullName evidence="3">Amidohydrolase-related domain-containing protein</fullName>
    </recommendedName>
</protein>
<dbReference type="Gene3D" id="3.20.20.140">
    <property type="entry name" value="Metal-dependent hydrolases"/>
    <property type="match status" value="1"/>
</dbReference>
<name>A0A839UL63_9HYPH</name>
<dbReference type="GO" id="GO:0016831">
    <property type="term" value="F:carboxy-lyase activity"/>
    <property type="evidence" value="ECO:0007669"/>
    <property type="project" value="InterPro"/>
</dbReference>
<dbReference type="Proteomes" id="UP000554520">
    <property type="component" value="Unassembled WGS sequence"/>
</dbReference>
<dbReference type="InterPro" id="IPR032465">
    <property type="entry name" value="ACMSD"/>
</dbReference>
<evidence type="ECO:0000313" key="4">
    <source>
        <dbReference type="EMBL" id="MBB3149610.1"/>
    </source>
</evidence>
<organism evidence="4 5">
    <name type="scientific">Phyllobacterium trifolii</name>
    <dbReference type="NCBI Taxonomy" id="300193"/>
    <lineage>
        <taxon>Bacteria</taxon>
        <taxon>Pseudomonadati</taxon>
        <taxon>Pseudomonadota</taxon>
        <taxon>Alphaproteobacteria</taxon>
        <taxon>Hyphomicrobiales</taxon>
        <taxon>Phyllobacteriaceae</taxon>
        <taxon>Phyllobacterium</taxon>
    </lineage>
</organism>
<dbReference type="InterPro" id="IPR006680">
    <property type="entry name" value="Amidohydro-rel"/>
</dbReference>
<dbReference type="AlphaFoldDB" id="A0A839UL63"/>
<evidence type="ECO:0000256" key="2">
    <source>
        <dbReference type="SAM" id="MobiDB-lite"/>
    </source>
</evidence>
<sequence>MTTDVRTPNRPSAAGSSTVARAAQERYKVIDSDLHPSARSLEDLKPFLSKRWWDHLQTYGYRSRQGLYQGQVYPKAAPFAHRRDAIPPEGGFGGSNLEFMRSQYLDACNIEVAIMSPLNFTGQGDDNHELSAALARAINEWQVECWTRLEPRLRASIVVPYEDTALSVEEIERWAEHPHFAQILLLTRTSEPLGRRRFWPIYEAAQKHGLPVGIHVFGASGHPTSPAGWPSYYMEDMTSHAAACQGMLASFALEGVFERFPGLKIINIEGGFAWLPAFEWRLDKHWERMRGEVPHLKRPPSEYLREGLRISTQPFEEPENPKHLIDIFEWIGYDRLLFATDYPHWDFDDPATTLPRQIGPERMQQILSGNARKLYRLG</sequence>
<evidence type="ECO:0000259" key="3">
    <source>
        <dbReference type="Pfam" id="PF04909"/>
    </source>
</evidence>
<evidence type="ECO:0000313" key="5">
    <source>
        <dbReference type="Proteomes" id="UP000554520"/>
    </source>
</evidence>
<gene>
    <name evidence="4" type="ORF">FHS21_006064</name>
</gene>
<dbReference type="GO" id="GO:0005737">
    <property type="term" value="C:cytoplasm"/>
    <property type="evidence" value="ECO:0007669"/>
    <property type="project" value="TreeGrafter"/>
</dbReference>
<dbReference type="PANTHER" id="PTHR21240">
    <property type="entry name" value="2-AMINO-3-CARBOXYLMUCONATE-6-SEMIALDEHYDE DECARBOXYLASE"/>
    <property type="match status" value="1"/>
</dbReference>